<dbReference type="EMBL" id="JAFREM010000007">
    <property type="protein sequence ID" value="MBO1305424.1"/>
    <property type="molecule type" value="Genomic_DNA"/>
</dbReference>
<dbReference type="NCBIfam" id="TIGR01007">
    <property type="entry name" value="eps_fam"/>
    <property type="match status" value="1"/>
</dbReference>
<accession>A0ABS3L725</accession>
<dbReference type="InterPro" id="IPR033756">
    <property type="entry name" value="YlxH/NBP35"/>
</dbReference>
<protein>
    <submittedName>
        <fullName evidence="6">CpsD/CapB family tyrosine-protein kinase</fullName>
    </submittedName>
</protein>
<dbReference type="Proteomes" id="UP000664601">
    <property type="component" value="Unassembled WGS sequence"/>
</dbReference>
<evidence type="ECO:0000256" key="1">
    <source>
        <dbReference type="ARBA" id="ARBA00005132"/>
    </source>
</evidence>
<dbReference type="SUPFAM" id="SSF52540">
    <property type="entry name" value="P-loop containing nucleoside triphosphate hydrolases"/>
    <property type="match status" value="1"/>
</dbReference>
<gene>
    <name evidence="6" type="ORF">JZO70_04590</name>
</gene>
<evidence type="ECO:0000313" key="6">
    <source>
        <dbReference type="EMBL" id="MBO1305424.1"/>
    </source>
</evidence>
<keyword evidence="2" id="KW-0547">Nucleotide-binding</keyword>
<organism evidence="6 7">
    <name type="scientific">Candidatus Enterococcus moelleringii</name>
    <dbReference type="NCBI Taxonomy" id="2815325"/>
    <lineage>
        <taxon>Bacteria</taxon>
        <taxon>Bacillati</taxon>
        <taxon>Bacillota</taxon>
        <taxon>Bacilli</taxon>
        <taxon>Lactobacillales</taxon>
        <taxon>Enterococcaceae</taxon>
        <taxon>Enterococcus</taxon>
    </lineage>
</organism>
<dbReference type="GO" id="GO:0016301">
    <property type="term" value="F:kinase activity"/>
    <property type="evidence" value="ECO:0007669"/>
    <property type="project" value="UniProtKB-KW"/>
</dbReference>
<comment type="pathway">
    <text evidence="1">Capsule biogenesis; capsule polysaccharide biosynthesis.</text>
</comment>
<keyword evidence="7" id="KW-1185">Reference proteome</keyword>
<proteinExistence type="predicted"/>
<evidence type="ECO:0000256" key="4">
    <source>
        <dbReference type="ARBA" id="ARBA00022903"/>
    </source>
</evidence>
<comment type="caution">
    <text evidence="6">The sequence shown here is derived from an EMBL/GenBank/DDBJ whole genome shotgun (WGS) entry which is preliminary data.</text>
</comment>
<evidence type="ECO:0000256" key="2">
    <source>
        <dbReference type="ARBA" id="ARBA00022741"/>
    </source>
</evidence>
<keyword evidence="3" id="KW-0067">ATP-binding</keyword>
<dbReference type="PANTHER" id="PTHR32309:SF13">
    <property type="entry name" value="FERRIC ENTEROBACTIN TRANSPORT PROTEIN FEPE"/>
    <property type="match status" value="1"/>
</dbReference>
<sequence length="228" mass="24846">MAKKKTEIQPVALVAATDNFSTTTEQYRTIRTNISFSSADKDIKTMVITSSGPSEGKSTTSANLAIVFASAGSKVLLVDADLRKPSVAISFRLPNATGLSNLLTNREATIDRYYQPGPVDNMFVMTSGPKPPNPSELLGSQRMLDIMEVMKEEFDVIIFDMPPVATVTDAQILAAHTDGTLLVVRERKTKKQDVIKAKDLLTRAQANILGVIYNGKKKGDSAGYYYYG</sequence>
<keyword evidence="6" id="KW-0808">Transferase</keyword>
<dbReference type="InterPro" id="IPR027417">
    <property type="entry name" value="P-loop_NTPase"/>
</dbReference>
<reference evidence="6 7" key="1">
    <citation type="submission" date="2021-03" db="EMBL/GenBank/DDBJ databases">
        <title>Enterococcal diversity collection.</title>
        <authorList>
            <person name="Gilmore M.S."/>
            <person name="Schwartzman J."/>
            <person name="Van Tyne D."/>
            <person name="Martin M."/>
            <person name="Earl A.M."/>
            <person name="Manson A.L."/>
            <person name="Straub T."/>
            <person name="Salamzade R."/>
            <person name="Saavedra J."/>
            <person name="Lebreton F."/>
            <person name="Prichula J."/>
            <person name="Schaufler K."/>
            <person name="Gaca A."/>
            <person name="Sgardioli B."/>
            <person name="Wagenaar J."/>
            <person name="Strong T."/>
        </authorList>
    </citation>
    <scope>NUCLEOTIDE SEQUENCE [LARGE SCALE GENOMIC DNA]</scope>
    <source>
        <strain evidence="6 7">669A</strain>
    </source>
</reference>
<evidence type="ECO:0000256" key="3">
    <source>
        <dbReference type="ARBA" id="ARBA00022840"/>
    </source>
</evidence>
<dbReference type="InterPro" id="IPR005702">
    <property type="entry name" value="Wzc-like_C"/>
</dbReference>
<keyword evidence="5" id="KW-0270">Exopolysaccharide synthesis</keyword>
<name>A0ABS3L725_9ENTE</name>
<keyword evidence="4" id="KW-0972">Capsule biogenesis/degradation</keyword>
<evidence type="ECO:0000313" key="7">
    <source>
        <dbReference type="Proteomes" id="UP000664601"/>
    </source>
</evidence>
<dbReference type="Pfam" id="PF10609">
    <property type="entry name" value="ParA"/>
    <property type="match status" value="1"/>
</dbReference>
<dbReference type="CDD" id="cd05387">
    <property type="entry name" value="BY-kinase"/>
    <property type="match status" value="1"/>
</dbReference>
<dbReference type="Gene3D" id="3.40.50.300">
    <property type="entry name" value="P-loop containing nucleotide triphosphate hydrolases"/>
    <property type="match status" value="1"/>
</dbReference>
<keyword evidence="6" id="KW-0418">Kinase</keyword>
<evidence type="ECO:0000256" key="5">
    <source>
        <dbReference type="ARBA" id="ARBA00023169"/>
    </source>
</evidence>
<dbReference type="InterPro" id="IPR050445">
    <property type="entry name" value="Bact_polysacc_biosynth/exp"/>
</dbReference>
<dbReference type="RefSeq" id="WP_207672368.1">
    <property type="nucleotide sequence ID" value="NZ_JAFREM010000007.1"/>
</dbReference>
<dbReference type="PANTHER" id="PTHR32309">
    <property type="entry name" value="TYROSINE-PROTEIN KINASE"/>
    <property type="match status" value="1"/>
</dbReference>